<gene>
    <name evidence="1" type="ORF">CWI83_06735</name>
</gene>
<protein>
    <submittedName>
        <fullName evidence="1">Uncharacterized protein</fullName>
    </submittedName>
</protein>
<keyword evidence="2" id="KW-1185">Reference proteome</keyword>
<name>A0A432ZL57_9GAMM</name>
<comment type="caution">
    <text evidence="1">The sequence shown here is derived from an EMBL/GenBank/DDBJ whole genome shotgun (WGS) entry which is preliminary data.</text>
</comment>
<evidence type="ECO:0000313" key="2">
    <source>
        <dbReference type="Proteomes" id="UP000288279"/>
    </source>
</evidence>
<sequence>MSSLIKITFVSFILISAGCVMAEHYKRTSELLPEAPPRITIAGDNSVVRSKDSNTSGEFSKLTVTPRVIGDEYWKPSGLHEAALELSKMLPSEFMRRFSKYYGLKEKQEALDGYSQDDGIEQRLYDLDQYLISIWELDSNSNLARQFQCMGIFERDLHRFYVLWAGMQSEENNLPIDAEVWAEYLNLKQHIENKCNN</sequence>
<evidence type="ECO:0000313" key="1">
    <source>
        <dbReference type="EMBL" id="RUO78708.1"/>
    </source>
</evidence>
<dbReference type="Proteomes" id="UP000288279">
    <property type="component" value="Unassembled WGS sequence"/>
</dbReference>
<dbReference type="AlphaFoldDB" id="A0A432ZL57"/>
<organism evidence="1 2">
    <name type="scientific">Pseudidiomarina taiwanensis</name>
    <dbReference type="NCBI Taxonomy" id="337250"/>
    <lineage>
        <taxon>Bacteria</taxon>
        <taxon>Pseudomonadati</taxon>
        <taxon>Pseudomonadota</taxon>
        <taxon>Gammaproteobacteria</taxon>
        <taxon>Alteromonadales</taxon>
        <taxon>Idiomarinaceae</taxon>
        <taxon>Pseudidiomarina</taxon>
    </lineage>
</organism>
<proteinExistence type="predicted"/>
<accession>A0A432ZL57</accession>
<dbReference type="RefSeq" id="WP_157980374.1">
    <property type="nucleotide sequence ID" value="NZ_PIQG01000002.1"/>
</dbReference>
<dbReference type="EMBL" id="PIQG01000002">
    <property type="protein sequence ID" value="RUO78708.1"/>
    <property type="molecule type" value="Genomic_DNA"/>
</dbReference>
<dbReference type="PROSITE" id="PS51257">
    <property type="entry name" value="PROKAR_LIPOPROTEIN"/>
    <property type="match status" value="1"/>
</dbReference>
<reference evidence="1 2" key="1">
    <citation type="journal article" date="2011" name="Front. Microbiol.">
        <title>Genomic signatures of strain selection and enhancement in Bacillus atrophaeus var. globigii, a historical biowarfare simulant.</title>
        <authorList>
            <person name="Gibbons H.S."/>
            <person name="Broomall S.M."/>
            <person name="McNew L.A."/>
            <person name="Daligault H."/>
            <person name="Chapman C."/>
            <person name="Bruce D."/>
            <person name="Karavis M."/>
            <person name="Krepps M."/>
            <person name="McGregor P.A."/>
            <person name="Hong C."/>
            <person name="Park K.H."/>
            <person name="Akmal A."/>
            <person name="Feldman A."/>
            <person name="Lin J.S."/>
            <person name="Chang W.E."/>
            <person name="Higgs B.W."/>
            <person name="Demirev P."/>
            <person name="Lindquist J."/>
            <person name="Liem A."/>
            <person name="Fochler E."/>
            <person name="Read T.D."/>
            <person name="Tapia R."/>
            <person name="Johnson S."/>
            <person name="Bishop-Lilly K.A."/>
            <person name="Detter C."/>
            <person name="Han C."/>
            <person name="Sozhamannan S."/>
            <person name="Rosenzweig C.N."/>
            <person name="Skowronski E.W."/>
        </authorList>
    </citation>
    <scope>NUCLEOTIDE SEQUENCE [LARGE SCALE GENOMIC DNA]</scope>
    <source>
        <strain evidence="1 2">PIT1</strain>
    </source>
</reference>